<keyword evidence="5 7" id="KW-1133">Transmembrane helix</keyword>
<comment type="similarity">
    <text evidence="2 7">Belongs to the MgtC/SapB family.</text>
</comment>
<dbReference type="AlphaFoldDB" id="A0A316FWQ2"/>
<accession>A0A316FWQ2</accession>
<dbReference type="RefSeq" id="WP_109762978.1">
    <property type="nucleotide sequence ID" value="NZ_QGGU01000004.1"/>
</dbReference>
<keyword evidence="7" id="KW-0997">Cell inner membrane</keyword>
<evidence type="ECO:0000313" key="9">
    <source>
        <dbReference type="EMBL" id="PWK53008.1"/>
    </source>
</evidence>
<evidence type="ECO:0000256" key="6">
    <source>
        <dbReference type="ARBA" id="ARBA00023136"/>
    </source>
</evidence>
<reference evidence="9 10" key="1">
    <citation type="submission" date="2018-05" db="EMBL/GenBank/DDBJ databases">
        <title>Genomic Encyclopedia of Type Strains, Phase IV (KMG-IV): sequencing the most valuable type-strain genomes for metagenomic binning, comparative biology and taxonomic classification.</title>
        <authorList>
            <person name="Goeker M."/>
        </authorList>
    </citation>
    <scope>NUCLEOTIDE SEQUENCE [LARGE SCALE GENOMIC DNA]</scope>
    <source>
        <strain evidence="9 10">DSM 25350</strain>
    </source>
</reference>
<keyword evidence="4 7" id="KW-0812">Transmembrane</keyword>
<dbReference type="Pfam" id="PF02308">
    <property type="entry name" value="MgtC"/>
    <property type="match status" value="1"/>
</dbReference>
<evidence type="ECO:0000256" key="4">
    <source>
        <dbReference type="ARBA" id="ARBA00022692"/>
    </source>
</evidence>
<evidence type="ECO:0000256" key="5">
    <source>
        <dbReference type="ARBA" id="ARBA00022989"/>
    </source>
</evidence>
<keyword evidence="10" id="KW-1185">Reference proteome</keyword>
<evidence type="ECO:0000313" key="10">
    <source>
        <dbReference type="Proteomes" id="UP000245790"/>
    </source>
</evidence>
<organism evidence="9 10">
    <name type="scientific">Pleionea mediterranea</name>
    <dbReference type="NCBI Taxonomy" id="523701"/>
    <lineage>
        <taxon>Bacteria</taxon>
        <taxon>Pseudomonadati</taxon>
        <taxon>Pseudomonadota</taxon>
        <taxon>Gammaproteobacteria</taxon>
        <taxon>Oceanospirillales</taxon>
        <taxon>Pleioneaceae</taxon>
        <taxon>Pleionea</taxon>
    </lineage>
</organism>
<evidence type="ECO:0000256" key="3">
    <source>
        <dbReference type="ARBA" id="ARBA00022475"/>
    </source>
</evidence>
<evidence type="ECO:0000256" key="2">
    <source>
        <dbReference type="ARBA" id="ARBA00009298"/>
    </source>
</evidence>
<dbReference type="GO" id="GO:0005886">
    <property type="term" value="C:plasma membrane"/>
    <property type="evidence" value="ECO:0007669"/>
    <property type="project" value="UniProtKB-SubCell"/>
</dbReference>
<feature type="transmembrane region" description="Helical" evidence="7">
    <location>
        <begin position="72"/>
        <end position="89"/>
    </location>
</feature>
<feature type="transmembrane region" description="Helical" evidence="7">
    <location>
        <begin position="12"/>
        <end position="30"/>
    </location>
</feature>
<keyword evidence="3" id="KW-1003">Cell membrane</keyword>
<dbReference type="OrthoDB" id="9811198at2"/>
<proteinExistence type="inferred from homology"/>
<dbReference type="InterPro" id="IPR003416">
    <property type="entry name" value="MgtC/SapB/SrpB/YhiD_fam"/>
</dbReference>
<protein>
    <recommendedName>
        <fullName evidence="7">Protein MgtC</fullName>
    </recommendedName>
</protein>
<dbReference type="InterPro" id="IPR049177">
    <property type="entry name" value="MgtC_SapB_SrpB_YhiD_N"/>
</dbReference>
<sequence>MEFFAWFDWIEVSSNLVQLGIAYLFALPMAFDRDQSHHGAGLRTFPLVSLAACGYALVGISVLDSTEAEAKVFQGIITGIGFIGGGAILKNKDSVTGTATAASIWNTGLIGVAVAFHRYEIAALLSTINFFTLRYIKQFKSDKQKSE</sequence>
<evidence type="ECO:0000259" key="8">
    <source>
        <dbReference type="Pfam" id="PF02308"/>
    </source>
</evidence>
<name>A0A316FWQ2_9GAMM</name>
<dbReference type="PANTHER" id="PTHR33778">
    <property type="entry name" value="PROTEIN MGTC"/>
    <property type="match status" value="1"/>
</dbReference>
<keyword evidence="6 7" id="KW-0472">Membrane</keyword>
<dbReference type="EMBL" id="QGGU01000004">
    <property type="protein sequence ID" value="PWK53008.1"/>
    <property type="molecule type" value="Genomic_DNA"/>
</dbReference>
<dbReference type="PANTHER" id="PTHR33778:SF1">
    <property type="entry name" value="MAGNESIUM TRANSPORTER YHID-RELATED"/>
    <property type="match status" value="1"/>
</dbReference>
<gene>
    <name evidence="9" type="ORF">C8D97_104226</name>
</gene>
<evidence type="ECO:0000256" key="7">
    <source>
        <dbReference type="RuleBase" id="RU365041"/>
    </source>
</evidence>
<comment type="subcellular location">
    <subcellularLocation>
        <location evidence="7">Cell inner membrane</location>
        <topology evidence="7">Multi-pass membrane protein</topology>
    </subcellularLocation>
    <subcellularLocation>
        <location evidence="1">Cell membrane</location>
        <topology evidence="1">Multi-pass membrane protein</topology>
    </subcellularLocation>
</comment>
<feature type="domain" description="MgtC/SapB/SrpB/YhiD N-terminal" evidence="8">
    <location>
        <begin position="19"/>
        <end position="140"/>
    </location>
</feature>
<dbReference type="Proteomes" id="UP000245790">
    <property type="component" value="Unassembled WGS sequence"/>
</dbReference>
<feature type="transmembrane region" description="Helical" evidence="7">
    <location>
        <begin position="42"/>
        <end position="60"/>
    </location>
</feature>
<comment type="caution">
    <text evidence="9">The sequence shown here is derived from an EMBL/GenBank/DDBJ whole genome shotgun (WGS) entry which is preliminary data.</text>
</comment>
<evidence type="ECO:0000256" key="1">
    <source>
        <dbReference type="ARBA" id="ARBA00004651"/>
    </source>
</evidence>
<dbReference type="PRINTS" id="PR01837">
    <property type="entry name" value="MGTCSAPBPROT"/>
</dbReference>